<sequence length="89" mass="9671">MAILCHFNAQKLPLITGRPPLVADLLLVTVVAGWQWSLVGGGKFVAEAMCVIAANTNVPVSVKCTIGLDDHDLYNELCKLFKLSVPHRK</sequence>
<dbReference type="AlphaFoldDB" id="A0AAF0PVQ7"/>
<reference evidence="1" key="1">
    <citation type="submission" date="2023-08" db="EMBL/GenBank/DDBJ databases">
        <title>A de novo genome assembly of Solanum verrucosum Schlechtendal, a Mexican diploid species geographically isolated from the other diploid A-genome species in potato relatives.</title>
        <authorList>
            <person name="Hosaka K."/>
        </authorList>
    </citation>
    <scope>NUCLEOTIDE SEQUENCE</scope>
    <source>
        <tissue evidence="1">Young leaves</tissue>
    </source>
</reference>
<name>A0AAF0PVQ7_SOLVR</name>
<dbReference type="Proteomes" id="UP001234989">
    <property type="component" value="Chromosome 1"/>
</dbReference>
<protein>
    <submittedName>
        <fullName evidence="1">Uncharacterized protein</fullName>
    </submittedName>
</protein>
<evidence type="ECO:0000313" key="2">
    <source>
        <dbReference type="Proteomes" id="UP001234989"/>
    </source>
</evidence>
<organism evidence="1 2">
    <name type="scientific">Solanum verrucosum</name>
    <dbReference type="NCBI Taxonomy" id="315347"/>
    <lineage>
        <taxon>Eukaryota</taxon>
        <taxon>Viridiplantae</taxon>
        <taxon>Streptophyta</taxon>
        <taxon>Embryophyta</taxon>
        <taxon>Tracheophyta</taxon>
        <taxon>Spermatophyta</taxon>
        <taxon>Magnoliopsida</taxon>
        <taxon>eudicotyledons</taxon>
        <taxon>Gunneridae</taxon>
        <taxon>Pentapetalae</taxon>
        <taxon>asterids</taxon>
        <taxon>lamiids</taxon>
        <taxon>Solanales</taxon>
        <taxon>Solanaceae</taxon>
        <taxon>Solanoideae</taxon>
        <taxon>Solaneae</taxon>
        <taxon>Solanum</taxon>
    </lineage>
</organism>
<gene>
    <name evidence="1" type="ORF">MTR67_004190</name>
</gene>
<evidence type="ECO:0000313" key="1">
    <source>
        <dbReference type="EMBL" id="WMV10805.1"/>
    </source>
</evidence>
<accession>A0AAF0PVQ7</accession>
<proteinExistence type="predicted"/>
<keyword evidence="2" id="KW-1185">Reference proteome</keyword>
<dbReference type="EMBL" id="CP133612">
    <property type="protein sequence ID" value="WMV10805.1"/>
    <property type="molecule type" value="Genomic_DNA"/>
</dbReference>